<evidence type="ECO:0000256" key="2">
    <source>
        <dbReference type="SAM" id="MobiDB-lite"/>
    </source>
</evidence>
<keyword evidence="3" id="KW-1133">Transmembrane helix</keyword>
<feature type="coiled-coil region" evidence="1">
    <location>
        <begin position="157"/>
        <end position="233"/>
    </location>
</feature>
<feature type="compositionally biased region" description="Acidic residues" evidence="2">
    <location>
        <begin position="46"/>
        <end position="55"/>
    </location>
</feature>
<dbReference type="EMBL" id="RKQZ01000001">
    <property type="protein sequence ID" value="RPF21426.1"/>
    <property type="molecule type" value="Genomic_DNA"/>
</dbReference>
<dbReference type="RefSeq" id="WP_123814459.1">
    <property type="nucleotide sequence ID" value="NZ_RKQZ01000001.1"/>
</dbReference>
<feature type="compositionally biased region" description="Basic and acidic residues" evidence="2">
    <location>
        <begin position="17"/>
        <end position="26"/>
    </location>
</feature>
<comment type="caution">
    <text evidence="4">The sequence shown here is derived from an EMBL/GenBank/DDBJ whole genome shotgun (WGS) entry which is preliminary data.</text>
</comment>
<organism evidence="4 5">
    <name type="scientific">Myceligenerans xiligouense</name>
    <dbReference type="NCBI Taxonomy" id="253184"/>
    <lineage>
        <taxon>Bacteria</taxon>
        <taxon>Bacillati</taxon>
        <taxon>Actinomycetota</taxon>
        <taxon>Actinomycetes</taxon>
        <taxon>Micrococcales</taxon>
        <taxon>Promicromonosporaceae</taxon>
        <taxon>Myceligenerans</taxon>
    </lineage>
</organism>
<keyword evidence="3" id="KW-0472">Membrane</keyword>
<evidence type="ECO:0000256" key="3">
    <source>
        <dbReference type="SAM" id="Phobius"/>
    </source>
</evidence>
<protein>
    <submittedName>
        <fullName evidence="4">Uncharacterized protein</fullName>
    </submittedName>
</protein>
<dbReference type="AlphaFoldDB" id="A0A3N4YPN2"/>
<gene>
    <name evidence="4" type="ORF">EDD34_2053</name>
</gene>
<evidence type="ECO:0000313" key="4">
    <source>
        <dbReference type="EMBL" id="RPF21426.1"/>
    </source>
</evidence>
<feature type="region of interest" description="Disordered" evidence="2">
    <location>
        <begin position="1"/>
        <end position="92"/>
    </location>
</feature>
<name>A0A3N4YPN2_9MICO</name>
<feature type="transmembrane region" description="Helical" evidence="3">
    <location>
        <begin position="234"/>
        <end position="257"/>
    </location>
</feature>
<evidence type="ECO:0000256" key="1">
    <source>
        <dbReference type="SAM" id="Coils"/>
    </source>
</evidence>
<accession>A0A3N4YPN2</accession>
<sequence length="258" mass="26855">MSDERQITSDDSDATEDDGRIERLRELLTAPIKIPDSESGARSGDEAGETGEPEEYPAPSVDIPPHVRAAAEAAAHAGDDEPRRTKTGKKRRTWADAFLDTGTRDLSAAGGDAATQLLTRLDDLDRRTGEDVANARARAEAAADAAATAQEGLEEARAATREAREAATARLDTVERRLDAATASAEATDRAVTGLRTENTARDDEIARLTTALADAEKSAAAVRDEAAGAARRAGTATLVAVVAVVLALAALGAAFAL</sequence>
<reference evidence="4 5" key="1">
    <citation type="submission" date="2018-11" db="EMBL/GenBank/DDBJ databases">
        <title>Sequencing the genomes of 1000 actinobacteria strains.</title>
        <authorList>
            <person name="Klenk H.-P."/>
        </authorList>
    </citation>
    <scope>NUCLEOTIDE SEQUENCE [LARGE SCALE GENOMIC DNA]</scope>
    <source>
        <strain evidence="4 5">DSM 15700</strain>
    </source>
</reference>
<keyword evidence="1" id="KW-0175">Coiled coil</keyword>
<keyword evidence="5" id="KW-1185">Reference proteome</keyword>
<evidence type="ECO:0000313" key="5">
    <source>
        <dbReference type="Proteomes" id="UP000280501"/>
    </source>
</evidence>
<proteinExistence type="predicted"/>
<keyword evidence="3" id="KW-0812">Transmembrane</keyword>
<dbReference type="Proteomes" id="UP000280501">
    <property type="component" value="Unassembled WGS sequence"/>
</dbReference>